<dbReference type="Proteomes" id="UP000050786">
    <property type="component" value="Unassembled WGS sequence"/>
</dbReference>
<dbReference type="EMBL" id="CYPS01000043">
    <property type="protein sequence ID" value="CUH44043.1"/>
    <property type="molecule type" value="Genomic_DNA"/>
</dbReference>
<protein>
    <submittedName>
        <fullName evidence="1">Uncharacterized protein</fullName>
    </submittedName>
</protein>
<name>A0A0P1ENM4_9RHOB</name>
<gene>
    <name evidence="1" type="ORF">RUM4293_02940</name>
</gene>
<dbReference type="RefSeq" id="WP_058274012.1">
    <property type="nucleotide sequence ID" value="NZ_CYPS01000043.1"/>
</dbReference>
<evidence type="ECO:0000313" key="1">
    <source>
        <dbReference type="EMBL" id="CUH44043.1"/>
    </source>
</evidence>
<organism evidence="1 2">
    <name type="scientific">Ruegeria atlantica</name>
    <dbReference type="NCBI Taxonomy" id="81569"/>
    <lineage>
        <taxon>Bacteria</taxon>
        <taxon>Pseudomonadati</taxon>
        <taxon>Pseudomonadota</taxon>
        <taxon>Alphaproteobacteria</taxon>
        <taxon>Rhodobacterales</taxon>
        <taxon>Roseobacteraceae</taxon>
        <taxon>Ruegeria</taxon>
    </lineage>
</organism>
<evidence type="ECO:0000313" key="2">
    <source>
        <dbReference type="Proteomes" id="UP000050786"/>
    </source>
</evidence>
<reference evidence="2" key="1">
    <citation type="submission" date="2015-09" db="EMBL/GenBank/DDBJ databases">
        <authorList>
            <person name="Rodrigo-Torres L."/>
            <person name="Arahal D.R."/>
        </authorList>
    </citation>
    <scope>NUCLEOTIDE SEQUENCE [LARGE SCALE GENOMIC DNA]</scope>
    <source>
        <strain evidence="2">CECT 4293</strain>
    </source>
</reference>
<proteinExistence type="predicted"/>
<dbReference type="AlphaFoldDB" id="A0A0P1ENM4"/>
<sequence>MASLCNYIVVNDGSFSLNPGERKTFSDPIPSNLIIGTNRAKPILAFKASATPSGGAFQIEINDTFIYGPSKSGGDIRGLWEAFPGTVLNPGINNTVQFRATENSIWFADIILWFQVDM</sequence>
<keyword evidence="2" id="KW-1185">Reference proteome</keyword>
<accession>A0A0P1ENM4</accession>